<dbReference type="PANTHER" id="PTHR24412:SF441">
    <property type="entry name" value="KELCH-LIKE PROTEIN 28"/>
    <property type="match status" value="1"/>
</dbReference>
<accession>A0A8J8SH54</accession>
<sequence length="479" mass="52185">MKKCGRLFSLIMIVALMMINSITVLGAEGEDLGSWVIRTSMPTARSALGLAEVNGKIYAIGGENSDGTKLNVVEEYTPATDSWTTKASMPTARYALGVVEVNGKIYAIGGSDVGELGAVEEYDPVTDTWTTKASMPTARNFLGVVKANGKIYAISGAKGQMIKTVEEYDPITDTWISKSNIPTARGGLGVAEANGKIYAIGGWLFKYLNTVEEYDPVTDTWTTKASMKTAIGDVQVAEANGKLYVIGGSNGNYLNTVEEYDPVTNTWYTKAVMPTARYRLGLVEANGKIYAIGGSNGNNLNTVEVFTPPNHKVTAPLDLTATPNSDSILLNWAYVTDADSYTILRSTTSSTIDTIIASNITDTTYTDTNVTPGVIYYYVIRAVKNGVESADSNVASAMIEISNNRALLLIKLLDENDKEYDLPMSDVDTFMSWYFDRVAGQGPAYYTFTKDYNAGPYISRKDYISYDKIICIEVNEYIE</sequence>
<protein>
    <submittedName>
        <fullName evidence="4">Galactose oxidase</fullName>
    </submittedName>
</protein>
<evidence type="ECO:0000256" key="1">
    <source>
        <dbReference type="ARBA" id="ARBA00022441"/>
    </source>
</evidence>
<dbReference type="Pfam" id="PF24681">
    <property type="entry name" value="Kelch_KLHDC2_KLHL20_DRC7"/>
    <property type="match status" value="1"/>
</dbReference>
<dbReference type="SUPFAM" id="SSF117281">
    <property type="entry name" value="Kelch motif"/>
    <property type="match status" value="1"/>
</dbReference>
<dbReference type="InterPro" id="IPR015915">
    <property type="entry name" value="Kelch-typ_b-propeller"/>
</dbReference>
<dbReference type="EMBL" id="CP058649">
    <property type="protein sequence ID" value="QUI23008.1"/>
    <property type="molecule type" value="Genomic_DNA"/>
</dbReference>
<evidence type="ECO:0000256" key="2">
    <source>
        <dbReference type="ARBA" id="ARBA00022737"/>
    </source>
</evidence>
<dbReference type="PANTHER" id="PTHR24412">
    <property type="entry name" value="KELCH PROTEIN"/>
    <property type="match status" value="1"/>
</dbReference>
<organism evidence="4 5">
    <name type="scientific">Vallitalea pronyensis</name>
    <dbReference type="NCBI Taxonomy" id="1348613"/>
    <lineage>
        <taxon>Bacteria</taxon>
        <taxon>Bacillati</taxon>
        <taxon>Bacillota</taxon>
        <taxon>Clostridia</taxon>
        <taxon>Lachnospirales</taxon>
        <taxon>Vallitaleaceae</taxon>
        <taxon>Vallitalea</taxon>
    </lineage>
</organism>
<dbReference type="RefSeq" id="WP_212698504.1">
    <property type="nucleotide sequence ID" value="NZ_CP058649.1"/>
</dbReference>
<dbReference type="SMART" id="SM00612">
    <property type="entry name" value="Kelch"/>
    <property type="match status" value="6"/>
</dbReference>
<name>A0A8J8SH54_9FIRM</name>
<dbReference type="InterPro" id="IPR006652">
    <property type="entry name" value="Kelch_1"/>
</dbReference>
<dbReference type="InterPro" id="IPR036116">
    <property type="entry name" value="FN3_sf"/>
</dbReference>
<reference evidence="4" key="1">
    <citation type="submission" date="2020-07" db="EMBL/GenBank/DDBJ databases">
        <title>Vallitalea pronyensis genome.</title>
        <authorList>
            <person name="Postec A."/>
        </authorList>
    </citation>
    <scope>NUCLEOTIDE SEQUENCE</scope>
    <source>
        <strain evidence="4">FatNI3</strain>
    </source>
</reference>
<evidence type="ECO:0000313" key="5">
    <source>
        <dbReference type="Proteomes" id="UP000683246"/>
    </source>
</evidence>
<proteinExistence type="predicted"/>
<keyword evidence="1" id="KW-0880">Kelch repeat</keyword>
<dbReference type="PROSITE" id="PS50853">
    <property type="entry name" value="FN3"/>
    <property type="match status" value="1"/>
</dbReference>
<dbReference type="AlphaFoldDB" id="A0A8J8SH54"/>
<dbReference type="CDD" id="cd00063">
    <property type="entry name" value="FN3"/>
    <property type="match status" value="1"/>
</dbReference>
<keyword evidence="2" id="KW-0677">Repeat</keyword>
<evidence type="ECO:0000313" key="4">
    <source>
        <dbReference type="EMBL" id="QUI23008.1"/>
    </source>
</evidence>
<dbReference type="Pfam" id="PF01344">
    <property type="entry name" value="Kelch_1"/>
    <property type="match status" value="2"/>
</dbReference>
<dbReference type="Gene3D" id="2.120.10.80">
    <property type="entry name" value="Kelch-type beta propeller"/>
    <property type="match status" value="2"/>
</dbReference>
<feature type="domain" description="Fibronectin type-III" evidence="3">
    <location>
        <begin position="315"/>
        <end position="402"/>
    </location>
</feature>
<dbReference type="SUPFAM" id="SSF49265">
    <property type="entry name" value="Fibronectin type III"/>
    <property type="match status" value="1"/>
</dbReference>
<keyword evidence="5" id="KW-1185">Reference proteome</keyword>
<dbReference type="Proteomes" id="UP000683246">
    <property type="component" value="Chromosome"/>
</dbReference>
<evidence type="ECO:0000259" key="3">
    <source>
        <dbReference type="PROSITE" id="PS50853"/>
    </source>
</evidence>
<dbReference type="InterPro" id="IPR003961">
    <property type="entry name" value="FN3_dom"/>
</dbReference>
<gene>
    <name evidence="4" type="ORF">HZI73_12210</name>
</gene>
<dbReference type="KEGG" id="vpy:HZI73_12210"/>